<evidence type="ECO:0000313" key="8">
    <source>
        <dbReference type="Proteomes" id="UP000593572"/>
    </source>
</evidence>
<reference evidence="7 8" key="1">
    <citation type="journal article" date="2019" name="Genome Biol. Evol.">
        <title>Insights into the evolution of the New World diploid cottons (Gossypium, subgenus Houzingenia) based on genome sequencing.</title>
        <authorList>
            <person name="Grover C.E."/>
            <person name="Arick M.A. 2nd"/>
            <person name="Thrash A."/>
            <person name="Conover J.L."/>
            <person name="Sanders W.S."/>
            <person name="Peterson D.G."/>
            <person name="Frelichowski J.E."/>
            <person name="Scheffler J.A."/>
            <person name="Scheffler B.E."/>
            <person name="Wendel J.F."/>
        </authorList>
    </citation>
    <scope>NUCLEOTIDE SEQUENCE [LARGE SCALE GENOMIC DNA]</scope>
    <source>
        <strain evidence="7">157</strain>
        <tissue evidence="7">Leaf</tissue>
    </source>
</reference>
<comment type="caution">
    <text evidence="7">The sequence shown here is derived from an EMBL/GenBank/DDBJ whole genome shotgun (WGS) entry which is preliminary data.</text>
</comment>
<evidence type="ECO:0000256" key="2">
    <source>
        <dbReference type="ARBA" id="ARBA00005979"/>
    </source>
</evidence>
<dbReference type="FunFam" id="1.20.140.30:FF:000001">
    <property type="entry name" value="MOB kinase activator 1A"/>
    <property type="match status" value="1"/>
</dbReference>
<comment type="cofactor">
    <cofactor evidence="1">
        <name>FMN</name>
        <dbReference type="ChEBI" id="CHEBI:58210"/>
    </cofactor>
</comment>
<evidence type="ECO:0000259" key="6">
    <source>
        <dbReference type="Pfam" id="PF00724"/>
    </source>
</evidence>
<feature type="non-terminal residue" evidence="7">
    <location>
        <position position="1"/>
    </location>
</feature>
<gene>
    <name evidence="7" type="ORF">Golob_005636</name>
</gene>
<dbReference type="SMART" id="SM01388">
    <property type="entry name" value="Mob1_phocein"/>
    <property type="match status" value="1"/>
</dbReference>
<dbReference type="EMBL" id="JABEZX010000010">
    <property type="protein sequence ID" value="MBA0568123.1"/>
    <property type="molecule type" value="Genomic_DNA"/>
</dbReference>
<feature type="domain" description="NADH:flavin oxidoreductase/NADH oxidase N-terminal" evidence="6">
    <location>
        <begin position="2"/>
        <end position="316"/>
    </location>
</feature>
<evidence type="ECO:0000256" key="5">
    <source>
        <dbReference type="ARBA" id="ARBA00022857"/>
    </source>
</evidence>
<dbReference type="InterPro" id="IPR045247">
    <property type="entry name" value="Oye-like"/>
</dbReference>
<comment type="similarity">
    <text evidence="2">Belongs to the NADH:flavin oxidoreductase/NADH oxidase family.</text>
</comment>
<dbReference type="GO" id="GO:0008283">
    <property type="term" value="P:cell population proliferation"/>
    <property type="evidence" value="ECO:0007669"/>
    <property type="project" value="UniProtKB-ARBA"/>
</dbReference>
<dbReference type="Pfam" id="PF03637">
    <property type="entry name" value="Mob1_phocein"/>
    <property type="match status" value="1"/>
</dbReference>
<organism evidence="7 8">
    <name type="scientific">Gossypium lobatum</name>
    <dbReference type="NCBI Taxonomy" id="34289"/>
    <lineage>
        <taxon>Eukaryota</taxon>
        <taxon>Viridiplantae</taxon>
        <taxon>Streptophyta</taxon>
        <taxon>Embryophyta</taxon>
        <taxon>Tracheophyta</taxon>
        <taxon>Spermatophyta</taxon>
        <taxon>Magnoliopsida</taxon>
        <taxon>eudicotyledons</taxon>
        <taxon>Gunneridae</taxon>
        <taxon>Pentapetalae</taxon>
        <taxon>rosids</taxon>
        <taxon>malvids</taxon>
        <taxon>Malvales</taxon>
        <taxon>Malvaceae</taxon>
        <taxon>Malvoideae</taxon>
        <taxon>Gossypium</taxon>
    </lineage>
</organism>
<dbReference type="SUPFAM" id="SSF51395">
    <property type="entry name" value="FMN-linked oxidoreductases"/>
    <property type="match status" value="1"/>
</dbReference>
<dbReference type="InterPro" id="IPR013785">
    <property type="entry name" value="Aldolase_TIM"/>
</dbReference>
<dbReference type="Proteomes" id="UP000593572">
    <property type="component" value="Unassembled WGS sequence"/>
</dbReference>
<dbReference type="InterPro" id="IPR036703">
    <property type="entry name" value="MOB_kinase_act_sf"/>
</dbReference>
<dbReference type="PANTHER" id="PTHR22893">
    <property type="entry name" value="NADH OXIDOREDUCTASE-RELATED"/>
    <property type="match status" value="1"/>
</dbReference>
<protein>
    <recommendedName>
        <fullName evidence="6">NADH:flavin oxidoreductase/NADH oxidase N-terminal domain-containing protein</fullName>
    </recommendedName>
</protein>
<dbReference type="PANTHER" id="PTHR22893:SF112">
    <property type="entry name" value="12-OXOPHYTODIENOATE REDUCTASE 3"/>
    <property type="match status" value="1"/>
</dbReference>
<keyword evidence="4" id="KW-0288">FMN</keyword>
<dbReference type="AlphaFoldDB" id="A0A7J8MTV5"/>
<keyword evidence="3" id="KW-0285">Flavoprotein</keyword>
<dbReference type="InterPro" id="IPR005301">
    <property type="entry name" value="MOB_kinase_act_fam"/>
</dbReference>
<accession>A0A7J8MTV5</accession>
<dbReference type="GO" id="GO:0016629">
    <property type="term" value="F:12-oxophytodienoate reductase activity"/>
    <property type="evidence" value="ECO:0007669"/>
    <property type="project" value="TreeGrafter"/>
</dbReference>
<dbReference type="GO" id="GO:0031408">
    <property type="term" value="P:oxylipin biosynthetic process"/>
    <property type="evidence" value="ECO:0007669"/>
    <property type="project" value="TreeGrafter"/>
</dbReference>
<proteinExistence type="inferred from homology"/>
<dbReference type="Gene3D" id="1.20.140.30">
    <property type="entry name" value="MOB kinase activator"/>
    <property type="match status" value="1"/>
</dbReference>
<dbReference type="GO" id="GO:0009695">
    <property type="term" value="P:jasmonic acid biosynthetic process"/>
    <property type="evidence" value="ECO:0007669"/>
    <property type="project" value="TreeGrafter"/>
</dbReference>
<evidence type="ECO:0000313" key="7">
    <source>
        <dbReference type="EMBL" id="MBA0568123.1"/>
    </source>
</evidence>
<keyword evidence="5" id="KW-0521">NADP</keyword>
<evidence type="ECO:0000256" key="1">
    <source>
        <dbReference type="ARBA" id="ARBA00001917"/>
    </source>
</evidence>
<sequence>FPHVPGIYNGQQVEAWKKIVDAVHAKGSIIFCQLWHVGRASHSRNFHHPMHFPFLSPFIEIFYLLILTNEIVYQPGGAAPISSTSKPLSNRWRILMPDGSYGIYPKPRALQISEIPEVVQHYRTAALNAIRAGFDGIEIHGAHGYLIDQFLKDGINDRRDEYGGSLANRCKFLMQIVGSVAEAVGADRIAVRISPAIDHLDATDSNPLNLGLAVIERLNELQLKLGSKLAYLHVTQPRYHAYGQTESGRHGSEDEEAHLMRTLKRSYEGTFMCSGGFTRELGMQAVAEGDADLVSYGRLFISNPDLVFRLRINAPLNRYIRKTFYTQDPVVGYTDYPFLVSKGQRGTGTGTVSALPSGYALFSHMFCSLTETENQKTFRPKKNAPSGSKVGVLVPFLLFLFRVLAFVKRVFGGAKLQKHIDATLGSGNLREAVRLPPGEDINEWLAVNTVDFFNQVNILYGTLTEFCTANNCPTMSAGPKYEYRWADGVTIKKPIEVSAPKYVEYLMDWIEAQLDDEAIFPQKLGAPFPPNFRDVVKTIFKRLFRVYAHIYHSHFQKIVNLKEEAHLNTCFKHFVLFTWEFRLIDKGELAPLSDLVDSILQL</sequence>
<dbReference type="GO" id="GO:0005777">
    <property type="term" value="C:peroxisome"/>
    <property type="evidence" value="ECO:0007669"/>
    <property type="project" value="TreeGrafter"/>
</dbReference>
<dbReference type="Gene3D" id="3.20.20.70">
    <property type="entry name" value="Aldolase class I"/>
    <property type="match status" value="1"/>
</dbReference>
<evidence type="ECO:0000256" key="3">
    <source>
        <dbReference type="ARBA" id="ARBA00022630"/>
    </source>
</evidence>
<dbReference type="GO" id="GO:0080141">
    <property type="term" value="P:regulation of jasmonic acid biosynthetic process"/>
    <property type="evidence" value="ECO:0007669"/>
    <property type="project" value="UniProtKB-ARBA"/>
</dbReference>
<evidence type="ECO:0000256" key="4">
    <source>
        <dbReference type="ARBA" id="ARBA00022643"/>
    </source>
</evidence>
<keyword evidence="8" id="KW-1185">Reference proteome</keyword>
<dbReference type="InterPro" id="IPR001155">
    <property type="entry name" value="OxRdtase_FMN_N"/>
</dbReference>
<dbReference type="SUPFAM" id="SSF101152">
    <property type="entry name" value="Mob1/phocein"/>
    <property type="match status" value="1"/>
</dbReference>
<dbReference type="Pfam" id="PF00724">
    <property type="entry name" value="Oxidored_FMN"/>
    <property type="match status" value="1"/>
</dbReference>
<dbReference type="CDD" id="cd02933">
    <property type="entry name" value="OYE_like_FMN"/>
    <property type="match status" value="1"/>
</dbReference>
<dbReference type="GO" id="GO:0010181">
    <property type="term" value="F:FMN binding"/>
    <property type="evidence" value="ECO:0007669"/>
    <property type="project" value="InterPro"/>
</dbReference>
<name>A0A7J8MTV5_9ROSI</name>